<feature type="transmembrane region" description="Helical" evidence="1">
    <location>
        <begin position="37"/>
        <end position="59"/>
    </location>
</feature>
<evidence type="ECO:0000313" key="3">
    <source>
        <dbReference type="Proteomes" id="UP000887013"/>
    </source>
</evidence>
<evidence type="ECO:0000313" key="2">
    <source>
        <dbReference type="EMBL" id="GFS40130.1"/>
    </source>
</evidence>
<keyword evidence="1" id="KW-1133">Transmembrane helix</keyword>
<name>A0A8X6JW26_NEPPI</name>
<reference evidence="2" key="1">
    <citation type="submission" date="2020-08" db="EMBL/GenBank/DDBJ databases">
        <title>Multicomponent nature underlies the extraordinary mechanical properties of spider dragline silk.</title>
        <authorList>
            <person name="Kono N."/>
            <person name="Nakamura H."/>
            <person name="Mori M."/>
            <person name="Yoshida Y."/>
            <person name="Ohtoshi R."/>
            <person name="Malay A.D."/>
            <person name="Moran D.A.P."/>
            <person name="Tomita M."/>
            <person name="Numata K."/>
            <person name="Arakawa K."/>
        </authorList>
    </citation>
    <scope>NUCLEOTIDE SEQUENCE</scope>
</reference>
<protein>
    <submittedName>
        <fullName evidence="2">Uncharacterized protein</fullName>
    </submittedName>
</protein>
<comment type="caution">
    <text evidence="2">The sequence shown here is derived from an EMBL/GenBank/DDBJ whole genome shotgun (WGS) entry which is preliminary data.</text>
</comment>
<evidence type="ECO:0000256" key="1">
    <source>
        <dbReference type="SAM" id="Phobius"/>
    </source>
</evidence>
<keyword evidence="1" id="KW-0812">Transmembrane</keyword>
<keyword evidence="1" id="KW-0472">Membrane</keyword>
<accession>A0A8X6JW26</accession>
<dbReference type="EMBL" id="BMAW01089484">
    <property type="protein sequence ID" value="GFS40130.1"/>
    <property type="molecule type" value="Genomic_DNA"/>
</dbReference>
<proteinExistence type="predicted"/>
<keyword evidence="3" id="KW-1185">Reference proteome</keyword>
<sequence length="93" mass="10499">MVTLPWIRIQRFLPKYMSGDISIPVAGVREFWTVISIALYGGDVSFLFSFTPVIMAIAIKRESIMAGTCLSRGICLKVQTIRRVQTECRSEVK</sequence>
<dbReference type="Proteomes" id="UP000887013">
    <property type="component" value="Unassembled WGS sequence"/>
</dbReference>
<organism evidence="2 3">
    <name type="scientific">Nephila pilipes</name>
    <name type="common">Giant wood spider</name>
    <name type="synonym">Nephila maculata</name>
    <dbReference type="NCBI Taxonomy" id="299642"/>
    <lineage>
        <taxon>Eukaryota</taxon>
        <taxon>Metazoa</taxon>
        <taxon>Ecdysozoa</taxon>
        <taxon>Arthropoda</taxon>
        <taxon>Chelicerata</taxon>
        <taxon>Arachnida</taxon>
        <taxon>Araneae</taxon>
        <taxon>Araneomorphae</taxon>
        <taxon>Entelegynae</taxon>
        <taxon>Araneoidea</taxon>
        <taxon>Nephilidae</taxon>
        <taxon>Nephila</taxon>
    </lineage>
</organism>
<dbReference type="AlphaFoldDB" id="A0A8X6JW26"/>
<gene>
    <name evidence="2" type="ORF">NPIL_350371</name>
</gene>